<evidence type="ECO:0000313" key="10">
    <source>
        <dbReference type="Proteomes" id="UP000521313"/>
    </source>
</evidence>
<dbReference type="Gene3D" id="3.40.720.10">
    <property type="entry name" value="Alkaline Phosphatase, subunit A"/>
    <property type="match status" value="1"/>
</dbReference>
<dbReference type="PANTHER" id="PTHR47371:SF3">
    <property type="entry name" value="PHOSPHOGLYCEROL TRANSFERASE I"/>
    <property type="match status" value="1"/>
</dbReference>
<sequence length="476" mass="55122">MDELLNFLIVLLGSVLARTVAWAFSYFGLSSFEQLVFHIKVPLEGTNKRFLVDWLRLCFLYGLILSLLIYIPLYFLDLLNELSWIWFFLCLIYSAGKVGLFTYILHQFQTSDLYEKEYIHPDQESIGIPKEKKNLIHIYLESMETTYAKKEDGGDSQEDLLPYLTSLTKENLSFSQHDKIGGGLVVTGTGWTTGGMVASSAGVPLNFPITHPFCTDKKPFMKGLVGLGDILEKNGYSNTLMIGSQAVFGGRKFYYDQHGDYQIYDLNRVKQEGWLDQDYHEFWGYEDEKLFAFAKKKILELAQKQQPFNFEMLTVDTHHPYGYQQKDWDLPYTKGISNSIYHTDQLLNDFMEWLKKQPFYKDTVIVIQGDHTSMAAQYIHSTYQKNFDRRIWNVFIHPQKNAKKSKNREFSTLDLFPSILSALGFSLPKGGLGLGRDLFGDKKTLVEKYGLNTLNLFIKRRSRFYQEEILKLGKKS</sequence>
<evidence type="ECO:0000256" key="1">
    <source>
        <dbReference type="ARBA" id="ARBA00004651"/>
    </source>
</evidence>
<dbReference type="AlphaFoldDB" id="A0A7W8D440"/>
<dbReference type="InterPro" id="IPR017850">
    <property type="entry name" value="Alkaline_phosphatase_core_sf"/>
</dbReference>
<evidence type="ECO:0000256" key="2">
    <source>
        <dbReference type="ARBA" id="ARBA00004936"/>
    </source>
</evidence>
<dbReference type="InterPro" id="IPR000917">
    <property type="entry name" value="Sulfatase_N"/>
</dbReference>
<dbReference type="EC" id="2.7.8.20" evidence="9"/>
<comment type="subcellular location">
    <subcellularLocation>
        <location evidence="1">Cell membrane</location>
        <topology evidence="1">Multi-pass membrane protein</topology>
    </subcellularLocation>
</comment>
<feature type="domain" description="Sulfatase N-terminal" evidence="8">
    <location>
        <begin position="133"/>
        <end position="424"/>
    </location>
</feature>
<evidence type="ECO:0000256" key="3">
    <source>
        <dbReference type="ARBA" id="ARBA00022475"/>
    </source>
</evidence>
<evidence type="ECO:0000313" key="9">
    <source>
        <dbReference type="EMBL" id="MBB5185583.1"/>
    </source>
</evidence>
<feature type="transmembrane region" description="Helical" evidence="7">
    <location>
        <begin position="6"/>
        <end position="29"/>
    </location>
</feature>
<feature type="transmembrane region" description="Helical" evidence="7">
    <location>
        <begin position="83"/>
        <end position="105"/>
    </location>
</feature>
<dbReference type="SUPFAM" id="SSF53649">
    <property type="entry name" value="Alkaline phosphatase-like"/>
    <property type="match status" value="1"/>
</dbReference>
<dbReference type="Proteomes" id="UP000521313">
    <property type="component" value="Unassembled WGS sequence"/>
</dbReference>
<dbReference type="Pfam" id="PF00884">
    <property type="entry name" value="Sulfatase"/>
    <property type="match status" value="1"/>
</dbReference>
<protein>
    <submittedName>
        <fullName evidence="9">Phosphoglycerol transferase</fullName>
        <ecNumber evidence="9">2.7.8.20</ecNumber>
    </submittedName>
</protein>
<gene>
    <name evidence="9" type="ORF">HNQ43_001655</name>
</gene>
<keyword evidence="3" id="KW-1003">Cell membrane</keyword>
<keyword evidence="9" id="KW-0808">Transferase</keyword>
<dbReference type="RefSeq" id="WP_183376673.1">
    <property type="nucleotide sequence ID" value="NZ_JACHHD010000018.1"/>
</dbReference>
<dbReference type="EMBL" id="JACHHD010000018">
    <property type="protein sequence ID" value="MBB5185583.1"/>
    <property type="molecule type" value="Genomic_DNA"/>
</dbReference>
<dbReference type="InterPro" id="IPR050448">
    <property type="entry name" value="OpgB/LTA_synthase_biosynth"/>
</dbReference>
<reference evidence="9 10" key="1">
    <citation type="submission" date="2020-08" db="EMBL/GenBank/DDBJ databases">
        <title>Genomic Encyclopedia of Type Strains, Phase IV (KMG-IV): sequencing the most valuable type-strain genomes for metagenomic binning, comparative biology and taxonomic classification.</title>
        <authorList>
            <person name="Goeker M."/>
        </authorList>
    </citation>
    <scope>NUCLEOTIDE SEQUENCE [LARGE SCALE GENOMIC DNA]</scope>
    <source>
        <strain evidence="9 10">DSM 26963</strain>
    </source>
</reference>
<evidence type="ECO:0000259" key="8">
    <source>
        <dbReference type="Pfam" id="PF00884"/>
    </source>
</evidence>
<organism evidence="9 10">
    <name type="scientific">Faecalicoccus acidiformans</name>
    <dbReference type="NCBI Taxonomy" id="915173"/>
    <lineage>
        <taxon>Bacteria</taxon>
        <taxon>Bacillati</taxon>
        <taxon>Bacillota</taxon>
        <taxon>Erysipelotrichia</taxon>
        <taxon>Erysipelotrichales</taxon>
        <taxon>Erysipelotrichaceae</taxon>
        <taxon>Faecalicoccus</taxon>
    </lineage>
</organism>
<comment type="pathway">
    <text evidence="2">Cell wall biogenesis; lipoteichoic acid biosynthesis.</text>
</comment>
<keyword evidence="6 7" id="KW-0472">Membrane</keyword>
<name>A0A7W8D440_9FIRM</name>
<keyword evidence="5 7" id="KW-1133">Transmembrane helix</keyword>
<comment type="caution">
    <text evidence="9">The sequence shown here is derived from an EMBL/GenBank/DDBJ whole genome shotgun (WGS) entry which is preliminary data.</text>
</comment>
<dbReference type="GO" id="GO:0005886">
    <property type="term" value="C:plasma membrane"/>
    <property type="evidence" value="ECO:0007669"/>
    <property type="project" value="UniProtKB-SubCell"/>
</dbReference>
<evidence type="ECO:0000256" key="5">
    <source>
        <dbReference type="ARBA" id="ARBA00022989"/>
    </source>
</evidence>
<evidence type="ECO:0000256" key="4">
    <source>
        <dbReference type="ARBA" id="ARBA00022692"/>
    </source>
</evidence>
<dbReference type="GO" id="GO:0008960">
    <property type="term" value="F:phosphatidylglycerol-membrane-oligosaccharide glycerophosphotransferase activity"/>
    <property type="evidence" value="ECO:0007669"/>
    <property type="project" value="UniProtKB-EC"/>
</dbReference>
<dbReference type="PANTHER" id="PTHR47371">
    <property type="entry name" value="LIPOTEICHOIC ACID SYNTHASE"/>
    <property type="match status" value="1"/>
</dbReference>
<dbReference type="CDD" id="cd16015">
    <property type="entry name" value="LTA_synthase"/>
    <property type="match status" value="1"/>
</dbReference>
<proteinExistence type="predicted"/>
<evidence type="ECO:0000256" key="6">
    <source>
        <dbReference type="ARBA" id="ARBA00023136"/>
    </source>
</evidence>
<evidence type="ECO:0000256" key="7">
    <source>
        <dbReference type="SAM" id="Phobius"/>
    </source>
</evidence>
<accession>A0A7W8D440</accession>
<feature type="transmembrane region" description="Helical" evidence="7">
    <location>
        <begin position="50"/>
        <end position="71"/>
    </location>
</feature>
<keyword evidence="4 7" id="KW-0812">Transmembrane</keyword>